<keyword evidence="6" id="KW-1185">Reference proteome</keyword>
<evidence type="ECO:0000313" key="6">
    <source>
        <dbReference type="Proteomes" id="UP000053831"/>
    </source>
</evidence>
<dbReference type="GO" id="GO:0032991">
    <property type="term" value="C:protein-containing complex"/>
    <property type="evidence" value="ECO:0007669"/>
    <property type="project" value="UniProtKB-ARBA"/>
</dbReference>
<comment type="caution">
    <text evidence="5">The sequence shown here is derived from an EMBL/GenBank/DDBJ whole genome shotgun (WGS) entry which is preliminary data.</text>
</comment>
<accession>A0A0M8MZ06</accession>
<dbReference type="GO" id="GO:0005768">
    <property type="term" value="C:endosome"/>
    <property type="evidence" value="ECO:0007669"/>
    <property type="project" value="TreeGrafter"/>
</dbReference>
<dbReference type="GO" id="GO:0000323">
    <property type="term" value="C:lytic vacuole"/>
    <property type="evidence" value="ECO:0007669"/>
    <property type="project" value="TreeGrafter"/>
</dbReference>
<feature type="compositionally biased region" description="Basic and acidic residues" evidence="4">
    <location>
        <begin position="624"/>
        <end position="641"/>
    </location>
</feature>
<gene>
    <name evidence="5" type="ORF">ESCO_004986</name>
</gene>
<dbReference type="OrthoDB" id="72772at2759"/>
<protein>
    <recommendedName>
        <fullName evidence="2">Autophagy-related protein 14</fullName>
    </recommendedName>
</protein>
<dbReference type="InterPro" id="IPR018791">
    <property type="entry name" value="UV_resistance/autophagy_Atg14"/>
</dbReference>
<feature type="region of interest" description="Disordered" evidence="4">
    <location>
        <begin position="66"/>
        <end position="114"/>
    </location>
</feature>
<feature type="compositionally biased region" description="Basic and acidic residues" evidence="4">
    <location>
        <begin position="71"/>
        <end position="94"/>
    </location>
</feature>
<reference evidence="5 6" key="1">
    <citation type="submission" date="2015-07" db="EMBL/GenBank/DDBJ databases">
        <title>The genome of the fungus Escovopsis weberi, a specialized disease agent of ant agriculture.</title>
        <authorList>
            <person name="de Man T.J."/>
            <person name="Stajich J.E."/>
            <person name="Kubicek C.P."/>
            <person name="Chenthamara K."/>
            <person name="Atanasova L."/>
            <person name="Druzhinina I.S."/>
            <person name="Birnbaum S."/>
            <person name="Barribeau S.M."/>
            <person name="Teiling C."/>
            <person name="Suen G."/>
            <person name="Currie C."/>
            <person name="Gerardo N.M."/>
        </authorList>
    </citation>
    <scope>NUCLEOTIDE SEQUENCE [LARGE SCALE GENOMIC DNA]</scope>
</reference>
<name>A0A0M8MZ06_ESCWE</name>
<dbReference type="AlphaFoldDB" id="A0A0M8MZ06"/>
<feature type="region of interest" description="Disordered" evidence="4">
    <location>
        <begin position="599"/>
        <end position="645"/>
    </location>
</feature>
<evidence type="ECO:0000256" key="2">
    <source>
        <dbReference type="ARBA" id="ARBA00013807"/>
    </source>
</evidence>
<dbReference type="STRING" id="150374.A0A0M8MZ06"/>
<dbReference type="EMBL" id="LGSR01000008">
    <property type="protein sequence ID" value="KOS21668.1"/>
    <property type="molecule type" value="Genomic_DNA"/>
</dbReference>
<keyword evidence="3" id="KW-0175">Coiled coil</keyword>
<dbReference type="Pfam" id="PF10186">
    <property type="entry name" value="ATG14"/>
    <property type="match status" value="1"/>
</dbReference>
<dbReference type="GO" id="GO:0000149">
    <property type="term" value="F:SNARE binding"/>
    <property type="evidence" value="ECO:0007669"/>
    <property type="project" value="TreeGrafter"/>
</dbReference>
<dbReference type="GO" id="GO:0035493">
    <property type="term" value="P:SNARE complex assembly"/>
    <property type="evidence" value="ECO:0007669"/>
    <property type="project" value="TreeGrafter"/>
</dbReference>
<proteinExistence type="inferred from homology"/>
<organism evidence="5 6">
    <name type="scientific">Escovopsis weberi</name>
    <dbReference type="NCBI Taxonomy" id="150374"/>
    <lineage>
        <taxon>Eukaryota</taxon>
        <taxon>Fungi</taxon>
        <taxon>Dikarya</taxon>
        <taxon>Ascomycota</taxon>
        <taxon>Pezizomycotina</taxon>
        <taxon>Sordariomycetes</taxon>
        <taxon>Hypocreomycetidae</taxon>
        <taxon>Hypocreales</taxon>
        <taxon>Hypocreaceae</taxon>
        <taxon>Escovopsis</taxon>
    </lineage>
</organism>
<evidence type="ECO:0000256" key="1">
    <source>
        <dbReference type="ARBA" id="ARBA00009574"/>
    </source>
</evidence>
<sequence length="669" mass="75065">MSALSEPRRPRLLPQNRKLRHLKGLSLRNLSFAPSSHPRVLDDDAYPSQSPNQLEVLREAGELLSSQSSEGHGHGHDHDHDHEAERRDRSDARPVRPRPQSPRRASLSLAHATPATRQARLESLVDDIVGDVFFSLHVDSLEEPIYISEVRERSTNFNFQFFDFADQASLISRSCRVTVRLWAKRPGSLWIFLLEELIDLRELNFIGTLRDRKFPQNALIFHLEDGIYSIDFPSWESEPKRAAPIATSAYSALMKLANLENSIADAIETQQRIMDQINTILEQSTAVEPDTAGEEVALAQKYLILQRRANKQAKKEREERRESLRRRRAAIAQGRELQAQAERDITDNREKLETSRGLLEQTQRHIRGQRRRICSDLADIFPIIPIPNQPPLSFQICGITLPNSIYDGPTARSLNEDVLSAGLGVVTLLTQHLQYYLSCSLPYPLTPFGSRSHTRDDISLLEKDQTSRRDFPLYLPRGGSTAGQWRFEYAWFLLNKNIETLCASQGLKVVDIRHTLPNLKYLLYVCSAGTDEVPLRKKGGVRGLWAGRLRGRLSAVPSLAVDGDASSFGGSRRASFDSDGVSQHADSLRVAILKNAGAAEDGHGSGADDGAAAAGGSDAQQSQKPDRDQDRERDRDRDRNGDLNLLRFGEGEMKFTLRTKGLRENVAAK</sequence>
<dbReference type="PANTHER" id="PTHR15157">
    <property type="entry name" value="UV RADIATION RESISTANCE-ASSOCIATED GENE PROTEIN"/>
    <property type="match status" value="1"/>
</dbReference>
<dbReference type="PANTHER" id="PTHR15157:SF5">
    <property type="entry name" value="UV RADIATION RESISTANCE-ASSOCIATED GENE PROTEIN"/>
    <property type="match status" value="1"/>
</dbReference>
<dbReference type="Proteomes" id="UP000053831">
    <property type="component" value="Unassembled WGS sequence"/>
</dbReference>
<evidence type="ECO:0000313" key="5">
    <source>
        <dbReference type="EMBL" id="KOS21668.1"/>
    </source>
</evidence>
<comment type="similarity">
    <text evidence="1">Belongs to the ATG14 family.</text>
</comment>
<feature type="compositionally biased region" description="Low complexity" evidence="4">
    <location>
        <begin position="608"/>
        <end position="619"/>
    </location>
</feature>
<evidence type="ECO:0000256" key="3">
    <source>
        <dbReference type="ARBA" id="ARBA00023054"/>
    </source>
</evidence>
<evidence type="ECO:0000256" key="4">
    <source>
        <dbReference type="SAM" id="MobiDB-lite"/>
    </source>
</evidence>